<dbReference type="Proteomes" id="UP000694390">
    <property type="component" value="Unassembled WGS sequence"/>
</dbReference>
<dbReference type="InterPro" id="IPR051249">
    <property type="entry name" value="NLRP_Inflammasome"/>
</dbReference>
<reference evidence="11" key="2">
    <citation type="submission" date="2025-09" db="UniProtKB">
        <authorList>
            <consortium name="Ensembl"/>
        </authorList>
    </citation>
    <scope>IDENTIFICATION</scope>
</reference>
<keyword evidence="6" id="KW-1271">Inflammasome</keyword>
<dbReference type="Pfam" id="PF13553">
    <property type="entry name" value="FIIND"/>
    <property type="match status" value="1"/>
</dbReference>
<feature type="region of interest" description="Disordered" evidence="7">
    <location>
        <begin position="629"/>
        <end position="648"/>
    </location>
</feature>
<dbReference type="Pfam" id="PF23679">
    <property type="entry name" value="UPA-FIIND"/>
    <property type="match status" value="1"/>
</dbReference>
<dbReference type="CDD" id="cd08330">
    <property type="entry name" value="CARD_ASC_NALP1"/>
    <property type="match status" value="5"/>
</dbReference>
<reference evidence="11" key="1">
    <citation type="submission" date="2025-08" db="UniProtKB">
        <authorList>
            <consortium name="Ensembl"/>
        </authorList>
    </citation>
    <scope>IDENTIFICATION</scope>
</reference>
<evidence type="ECO:0000256" key="4">
    <source>
        <dbReference type="ARBA" id="ARBA00022859"/>
    </source>
</evidence>
<proteinExistence type="predicted"/>
<dbReference type="CDD" id="cd08321">
    <property type="entry name" value="Pyrin_ASC-like"/>
    <property type="match status" value="2"/>
</dbReference>
<feature type="domain" description="CARD" evidence="8">
    <location>
        <begin position="656"/>
        <end position="712"/>
    </location>
</feature>
<feature type="region of interest" description="Disordered" evidence="7">
    <location>
        <begin position="829"/>
        <end position="895"/>
    </location>
</feature>
<evidence type="ECO:0000256" key="3">
    <source>
        <dbReference type="ARBA" id="ARBA00022588"/>
    </source>
</evidence>
<dbReference type="GO" id="GO:0061702">
    <property type="term" value="C:canonical inflammasome complex"/>
    <property type="evidence" value="ECO:0007669"/>
    <property type="project" value="UniProtKB-SubCell"/>
</dbReference>
<evidence type="ECO:0000313" key="11">
    <source>
        <dbReference type="Ensembl" id="ENSGEVP00005004996.1"/>
    </source>
</evidence>
<keyword evidence="12" id="KW-1185">Reference proteome</keyword>
<evidence type="ECO:0000259" key="9">
    <source>
        <dbReference type="PROSITE" id="PS50824"/>
    </source>
</evidence>
<comment type="subcellular location">
    <subcellularLocation>
        <location evidence="1">Inflammasome</location>
    </subcellularLocation>
</comment>
<dbReference type="PROSITE" id="PS50209">
    <property type="entry name" value="CARD"/>
    <property type="match status" value="6"/>
</dbReference>
<dbReference type="PROSITE" id="PS50824">
    <property type="entry name" value="DAPIN"/>
    <property type="match status" value="2"/>
</dbReference>
<dbReference type="GO" id="GO:0045087">
    <property type="term" value="P:innate immune response"/>
    <property type="evidence" value="ECO:0007669"/>
    <property type="project" value="UniProtKB-KW"/>
</dbReference>
<keyword evidence="2" id="KW-0963">Cytoplasm</keyword>
<dbReference type="InterPro" id="IPR025307">
    <property type="entry name" value="FIIND_dom"/>
</dbReference>
<feature type="domain" description="CARD" evidence="8">
    <location>
        <begin position="706"/>
        <end position="780"/>
    </location>
</feature>
<evidence type="ECO:0000256" key="7">
    <source>
        <dbReference type="SAM" id="MobiDB-lite"/>
    </source>
</evidence>
<dbReference type="InterPro" id="IPR001315">
    <property type="entry name" value="CARD"/>
</dbReference>
<accession>A0A8C4VS94</accession>
<evidence type="ECO:0000313" key="12">
    <source>
        <dbReference type="Proteomes" id="UP000694390"/>
    </source>
</evidence>
<evidence type="ECO:0000259" key="10">
    <source>
        <dbReference type="PROSITE" id="PS51830"/>
    </source>
</evidence>
<name>A0A8C4VS94_9SAUR</name>
<dbReference type="Pfam" id="PF02758">
    <property type="entry name" value="PYRIN"/>
    <property type="match status" value="2"/>
</dbReference>
<dbReference type="Gene3D" id="1.10.533.10">
    <property type="entry name" value="Death Domain, Fas"/>
    <property type="match status" value="9"/>
</dbReference>
<dbReference type="GeneTree" id="ENSGT00830000128447"/>
<dbReference type="Ensembl" id="ENSGEVT00005005205.1">
    <property type="protein sequence ID" value="ENSGEVP00005004996.1"/>
    <property type="gene ID" value="ENSGEVG00005003546.1"/>
</dbReference>
<dbReference type="InterPro" id="IPR011029">
    <property type="entry name" value="DEATH-like_dom_sf"/>
</dbReference>
<evidence type="ECO:0000259" key="8">
    <source>
        <dbReference type="PROSITE" id="PS50209"/>
    </source>
</evidence>
<evidence type="ECO:0000256" key="5">
    <source>
        <dbReference type="ARBA" id="ARBA00023198"/>
    </source>
</evidence>
<feature type="compositionally biased region" description="Basic and acidic residues" evidence="7">
    <location>
        <begin position="858"/>
        <end position="876"/>
    </location>
</feature>
<feature type="domain" description="CARD" evidence="8">
    <location>
        <begin position="73"/>
        <end position="175"/>
    </location>
</feature>
<dbReference type="GO" id="GO:0006954">
    <property type="term" value="P:inflammatory response"/>
    <property type="evidence" value="ECO:0007669"/>
    <property type="project" value="UniProtKB-KW"/>
</dbReference>
<feature type="domain" description="FIIND" evidence="10">
    <location>
        <begin position="875"/>
        <end position="1163"/>
    </location>
</feature>
<feature type="domain" description="CARD" evidence="8">
    <location>
        <begin position="169"/>
        <end position="258"/>
    </location>
</feature>
<feature type="domain" description="CARD" evidence="8">
    <location>
        <begin position="335"/>
        <end position="391"/>
    </location>
</feature>
<keyword evidence="3" id="KW-0399">Innate immunity</keyword>
<feature type="compositionally biased region" description="Polar residues" evidence="7">
    <location>
        <begin position="837"/>
        <end position="857"/>
    </location>
</feature>
<evidence type="ECO:0000256" key="2">
    <source>
        <dbReference type="ARBA" id="ARBA00022490"/>
    </source>
</evidence>
<dbReference type="SMART" id="SM01289">
    <property type="entry name" value="PYRIN"/>
    <property type="match status" value="2"/>
</dbReference>
<evidence type="ECO:0000256" key="6">
    <source>
        <dbReference type="ARBA" id="ARBA00023233"/>
    </source>
</evidence>
<keyword evidence="4" id="KW-0391">Immunity</keyword>
<dbReference type="OrthoDB" id="9428560at2759"/>
<dbReference type="PANTHER" id="PTHR46985">
    <property type="entry name" value="NACHT, LRR AND PYD DOMAINS-CONTAINING PROTEIN 1"/>
    <property type="match status" value="1"/>
</dbReference>
<protein>
    <submittedName>
        <fullName evidence="11">Uncharacterized protein</fullName>
    </submittedName>
</protein>
<dbReference type="PROSITE" id="PS51830">
    <property type="entry name" value="FIIND"/>
    <property type="match status" value="1"/>
</dbReference>
<feature type="domain" description="Pyrin" evidence="9">
    <location>
        <begin position="1"/>
        <end position="91"/>
    </location>
</feature>
<dbReference type="InterPro" id="IPR033516">
    <property type="entry name" value="CARD8/ASC/NALP1_CARD"/>
</dbReference>
<evidence type="ECO:0000256" key="1">
    <source>
        <dbReference type="ARBA" id="ARBA00004110"/>
    </source>
</evidence>
<keyword evidence="5" id="KW-0395">Inflammatory response</keyword>
<dbReference type="SUPFAM" id="SSF47986">
    <property type="entry name" value="DEATH domain"/>
    <property type="match status" value="8"/>
</dbReference>
<feature type="domain" description="Pyrin" evidence="9">
    <location>
        <begin position="1170"/>
        <end position="1261"/>
    </location>
</feature>
<dbReference type="InterPro" id="IPR004020">
    <property type="entry name" value="DAPIN"/>
</dbReference>
<sequence length="1281" mass="148683">MERAERELLATLEKLGERELQRFKDKLSEIQPKKGYQLLPSGSLKDADPPALTDLLLLFYGTDYGAKVAAEVLRAIDQRVLAKRIEKLINALRHEKFIFKRQLLQHGYARGGFMYAKYTLNNEQYQTIRAEKTSQEKMRKLYELMPSWGELQKDRLYEALKKTNRDLVEELEEEHFVDRHREKLIQQVSEVDRVLKLLRGHTLTPEQYQSISTGRSNVEKMQKLYELVPSWPRKRKDRLYRVLWITNSALVDECAEEHFVEQHREQLIQRVSSVDAALDVLKRGYNTSFEEQPYSLVHSPYESPIEEVEEQHFLKRFREPSKSSTGGLLQNWAYILNDEQYQTIRAEKTSQEKMRKLYELVPRWNEWQKDWLYHALQRTNRDLVEELEEEHFVDRHREKLIQRVSEVDRVLKLLQWHTLTPEQYQSISTGRSNVEKMQKLYELVPSWRRKQKDRLHRVLWITNSALVHECAASGEHFVERHQEQLIQRVSSVDATLDVLKQGHDPWFEEQPYSAVHSPYEIPTEELEGSEEHSVERNREQLIQRTSSLGIALDMLKWGYNTWFTKQPDSLVHSPYENPTEELGGPEEHSVERNREQLIQSTSSLGIALDMLKWGYNTWFTKQPDSLVHSPYENPTEELGEPSKSPTGGLLQNRAYILNDEQYQTIRAEKTSQEKMRKLYKLVPRWDEWQKDRLYQALQRTNRDLTEELEEKHFVDRHREKLIQQVSEVDRVLKLLRGHTLTPEQYQSISTGRSNVEKMQKLYELVPSWRREQKDRLYRVLWITNRALADECAGEHFVDWSREKLIQQVSCVDDILDVLHSVKLQPEIQMQGAGTPAQEPSTSTSLGATPAGETSPSEDPSRDPWGQDKCDLCPREEDPPEEIQPETVRDPDGKQKTYRVHFPRAGSFRCSETELGLEVRAAVTVHYGYDSWDQHLSASEKQQWMVAGPLFNIRVVEPAEAGAVAAVHLPHFLCLSGAEADVSQLQVAHFVDCGMTLESPTRRRPFHAVLENPSFSPIGLLWKQICSTLFPPVHSLVLLYRSRRAADITLHFYLLPRDLSLAQAIDENEKNYQSIRVRKPSKTKPLHFGSCYTVSGSSDIEVTPDELEYCNMRDHPLDPDMEIYTEDLGNKLNLYLMEQNDVELVWKATVRPGDVTLPGSTPARADIQDKMPETLRDALQETLDELGSTDIQRFKSKLNHMKLPEGYKRIPNGMLEEADSLTVCELLLQYYTMDGAVEVAIQALKGINQNELAGKLETDTRISAGIDSVCSRFPAVELRSSV</sequence>
<dbReference type="Pfam" id="PF00619">
    <property type="entry name" value="CARD"/>
    <property type="match status" value="6"/>
</dbReference>
<feature type="domain" description="CARD" evidence="8">
    <location>
        <begin position="385"/>
        <end position="446"/>
    </location>
</feature>
<dbReference type="GO" id="GO:0042981">
    <property type="term" value="P:regulation of apoptotic process"/>
    <property type="evidence" value="ECO:0007669"/>
    <property type="project" value="InterPro"/>
</dbReference>
<organism evidence="11 12">
    <name type="scientific">Gopherus evgoodei</name>
    <name type="common">Goodes thornscrub tortoise</name>
    <dbReference type="NCBI Taxonomy" id="1825980"/>
    <lineage>
        <taxon>Eukaryota</taxon>
        <taxon>Metazoa</taxon>
        <taxon>Chordata</taxon>
        <taxon>Craniata</taxon>
        <taxon>Vertebrata</taxon>
        <taxon>Euteleostomi</taxon>
        <taxon>Archelosauria</taxon>
        <taxon>Testudinata</taxon>
        <taxon>Testudines</taxon>
        <taxon>Cryptodira</taxon>
        <taxon>Durocryptodira</taxon>
        <taxon>Testudinoidea</taxon>
        <taxon>Testudinidae</taxon>
        <taxon>Gopherus</taxon>
    </lineage>
</organism>
<dbReference type="PANTHER" id="PTHR46985:SF4">
    <property type="entry name" value="CASPASE RECRUITMENT DOMAIN-CONTAINING PROTEIN 8"/>
    <property type="match status" value="1"/>
</dbReference>